<reference evidence="2 3" key="1">
    <citation type="submission" date="2015-09" db="EMBL/GenBank/DDBJ databases">
        <authorList>
            <consortium name="Pathogen Informatics"/>
            <person name="Wu L."/>
            <person name="Ma J."/>
        </authorList>
    </citation>
    <scope>NUCLEOTIDE SEQUENCE [LARGE SCALE GENOMIC DNA]</scope>
    <source>
        <strain evidence="2 3">2789STDY5834858</strain>
    </source>
</reference>
<comment type="caution">
    <text evidence="2">The sequence shown here is derived from an EMBL/GenBank/DDBJ whole genome shotgun (WGS) entry which is preliminary data.</text>
</comment>
<gene>
    <name evidence="2" type="ORF">ERS852473_01772</name>
</gene>
<organism evidence="2 3">
    <name type="scientific">Sarcina ventriculi</name>
    <name type="common">Clostridium ventriculi</name>
    <dbReference type="NCBI Taxonomy" id="1267"/>
    <lineage>
        <taxon>Bacteria</taxon>
        <taxon>Bacillati</taxon>
        <taxon>Bacillota</taxon>
        <taxon>Clostridia</taxon>
        <taxon>Eubacteriales</taxon>
        <taxon>Clostridiaceae</taxon>
        <taxon>Sarcina</taxon>
    </lineage>
</organism>
<dbReference type="RefSeq" id="WP_055259576.1">
    <property type="nucleotide sequence ID" value="NZ_CABIXL010000005.1"/>
</dbReference>
<proteinExistence type="predicted"/>
<dbReference type="NCBIfam" id="TIGR02837">
    <property type="entry name" value="spore_II_R"/>
    <property type="match status" value="1"/>
</dbReference>
<dbReference type="EMBL" id="CYZR01000005">
    <property type="protein sequence ID" value="CUO04690.1"/>
    <property type="molecule type" value="Genomic_DNA"/>
</dbReference>
<sequence>MKKLVIYISVLVILICSLCGHAYIDNVKNNDLIDSISNKIIRFHVLANSNSNEDQQLKIKVKDKIIEYIFPKLENSNSLEESREILANNEDEIIKIANECINENGYNYSVKVEFKRENFPEKVYGNISLPQGEYEAFRVLIGEASGENWWCVMFPPICFVDVTKGQVSYDETEESMKEVLTDEEFEKIRNDVIVDETKNVKFSLKIFDLFK</sequence>
<keyword evidence="1" id="KW-0732">Signal</keyword>
<dbReference type="Pfam" id="PF09551">
    <property type="entry name" value="Spore_II_R"/>
    <property type="match status" value="1"/>
</dbReference>
<feature type="signal peptide" evidence="1">
    <location>
        <begin position="1"/>
        <end position="22"/>
    </location>
</feature>
<feature type="chain" id="PRO_5045949837" evidence="1">
    <location>
        <begin position="23"/>
        <end position="211"/>
    </location>
</feature>
<keyword evidence="3" id="KW-1185">Reference proteome</keyword>
<accession>A0ABP2ATL7</accession>
<name>A0ABP2ATL7_SARVE</name>
<evidence type="ECO:0000256" key="1">
    <source>
        <dbReference type="SAM" id="SignalP"/>
    </source>
</evidence>
<evidence type="ECO:0000313" key="2">
    <source>
        <dbReference type="EMBL" id="CUO04690.1"/>
    </source>
</evidence>
<dbReference type="InterPro" id="IPR014202">
    <property type="entry name" value="Spore_II_R"/>
</dbReference>
<evidence type="ECO:0000313" key="3">
    <source>
        <dbReference type="Proteomes" id="UP000095488"/>
    </source>
</evidence>
<protein>
    <submittedName>
        <fullName evidence="2">Stage II sporulation protein R</fullName>
    </submittedName>
</protein>
<dbReference type="Proteomes" id="UP000095488">
    <property type="component" value="Unassembled WGS sequence"/>
</dbReference>